<keyword evidence="9" id="KW-0418">Kinase</keyword>
<evidence type="ECO:0000256" key="12">
    <source>
        <dbReference type="ARBA" id="ARBA00023136"/>
    </source>
</evidence>
<feature type="compositionally biased region" description="Pro residues" evidence="15">
    <location>
        <begin position="147"/>
        <end position="159"/>
    </location>
</feature>
<proteinExistence type="inferred from homology"/>
<evidence type="ECO:0000256" key="3">
    <source>
        <dbReference type="ARBA" id="ARBA00008883"/>
    </source>
</evidence>
<comment type="subcellular location">
    <subcellularLocation>
        <location evidence="1">Cell inner membrane</location>
        <topology evidence="1">Multi-pass membrane protein</topology>
    </subcellularLocation>
</comment>
<evidence type="ECO:0000256" key="4">
    <source>
        <dbReference type="ARBA" id="ARBA00022475"/>
    </source>
</evidence>
<evidence type="ECO:0000256" key="1">
    <source>
        <dbReference type="ARBA" id="ARBA00004429"/>
    </source>
</evidence>
<keyword evidence="6" id="KW-0808">Transferase</keyword>
<dbReference type="Pfam" id="PF02706">
    <property type="entry name" value="Wzz"/>
    <property type="match status" value="1"/>
</dbReference>
<dbReference type="PANTHER" id="PTHR32309:SF31">
    <property type="entry name" value="CAPSULAR EXOPOLYSACCHARIDE FAMILY"/>
    <property type="match status" value="1"/>
</dbReference>
<dbReference type="InterPro" id="IPR025669">
    <property type="entry name" value="AAA_dom"/>
</dbReference>
<evidence type="ECO:0000313" key="18">
    <source>
        <dbReference type="EMBL" id="ORW02954.1"/>
    </source>
</evidence>
<gene>
    <name evidence="18" type="ORF">AWC14_05895</name>
</gene>
<keyword evidence="12" id="KW-0472">Membrane</keyword>
<comment type="caution">
    <text evidence="18">The sequence shown here is derived from an EMBL/GenBank/DDBJ whole genome shotgun (WGS) entry which is preliminary data.</text>
</comment>
<comment type="catalytic activity">
    <reaction evidence="14">
        <text>L-tyrosyl-[protein] + ATP = O-phospho-L-tyrosyl-[protein] + ADP + H(+)</text>
        <dbReference type="Rhea" id="RHEA:10596"/>
        <dbReference type="Rhea" id="RHEA-COMP:10136"/>
        <dbReference type="Rhea" id="RHEA-COMP:20101"/>
        <dbReference type="ChEBI" id="CHEBI:15378"/>
        <dbReference type="ChEBI" id="CHEBI:30616"/>
        <dbReference type="ChEBI" id="CHEBI:46858"/>
        <dbReference type="ChEBI" id="CHEBI:61978"/>
        <dbReference type="ChEBI" id="CHEBI:456216"/>
    </reaction>
</comment>
<dbReference type="InterPro" id="IPR003856">
    <property type="entry name" value="LPS_length_determ_N"/>
</dbReference>
<dbReference type="SUPFAM" id="SSF52540">
    <property type="entry name" value="P-loop containing nucleoside triphosphate hydrolases"/>
    <property type="match status" value="1"/>
</dbReference>
<evidence type="ECO:0000256" key="7">
    <source>
        <dbReference type="ARBA" id="ARBA00022692"/>
    </source>
</evidence>
<reference evidence="18 19" key="1">
    <citation type="submission" date="2016-01" db="EMBL/GenBank/DDBJ databases">
        <title>The new phylogeny of the genus Mycobacterium.</title>
        <authorList>
            <person name="Tarcisio F."/>
            <person name="Conor M."/>
            <person name="Antonella G."/>
            <person name="Elisabetta G."/>
            <person name="Giulia F.S."/>
            <person name="Sara T."/>
            <person name="Anna F."/>
            <person name="Clotilde B."/>
            <person name="Roberto B."/>
            <person name="Veronica D.S."/>
            <person name="Fabio R."/>
            <person name="Monica P."/>
            <person name="Olivier J."/>
            <person name="Enrico T."/>
            <person name="Nicola S."/>
        </authorList>
    </citation>
    <scope>NUCLEOTIDE SEQUENCE [LARGE SCALE GENOMIC DNA]</scope>
    <source>
        <strain evidence="18 19">DSM 45166</strain>
    </source>
</reference>
<dbReference type="OrthoDB" id="9812433at2"/>
<keyword evidence="11" id="KW-1133">Transmembrane helix</keyword>
<evidence type="ECO:0000256" key="6">
    <source>
        <dbReference type="ARBA" id="ARBA00022679"/>
    </source>
</evidence>
<evidence type="ECO:0000256" key="11">
    <source>
        <dbReference type="ARBA" id="ARBA00022989"/>
    </source>
</evidence>
<feature type="domain" description="AAA" evidence="17">
    <location>
        <begin position="309"/>
        <end position="432"/>
    </location>
</feature>
<dbReference type="STRING" id="487514.A5707_04305"/>
<evidence type="ECO:0000256" key="9">
    <source>
        <dbReference type="ARBA" id="ARBA00022777"/>
    </source>
</evidence>
<keyword evidence="10" id="KW-0067">ATP-binding</keyword>
<keyword evidence="5" id="KW-0997">Cell inner membrane</keyword>
<evidence type="ECO:0000256" key="15">
    <source>
        <dbReference type="SAM" id="MobiDB-lite"/>
    </source>
</evidence>
<dbReference type="GO" id="GO:0005886">
    <property type="term" value="C:plasma membrane"/>
    <property type="evidence" value="ECO:0007669"/>
    <property type="project" value="UniProtKB-SubCell"/>
</dbReference>
<evidence type="ECO:0000256" key="14">
    <source>
        <dbReference type="ARBA" id="ARBA00053015"/>
    </source>
</evidence>
<name>A0A1X1XW06_9MYCO</name>
<dbReference type="CDD" id="cd05387">
    <property type="entry name" value="BY-kinase"/>
    <property type="match status" value="1"/>
</dbReference>
<feature type="region of interest" description="Disordered" evidence="15">
    <location>
        <begin position="252"/>
        <end position="281"/>
    </location>
</feature>
<evidence type="ECO:0000256" key="2">
    <source>
        <dbReference type="ARBA" id="ARBA00006683"/>
    </source>
</evidence>
<evidence type="ECO:0000256" key="5">
    <source>
        <dbReference type="ARBA" id="ARBA00022519"/>
    </source>
</evidence>
<dbReference type="InterPro" id="IPR005702">
    <property type="entry name" value="Wzc-like_C"/>
</dbReference>
<dbReference type="InterPro" id="IPR050445">
    <property type="entry name" value="Bact_polysacc_biosynth/exp"/>
</dbReference>
<evidence type="ECO:0000256" key="8">
    <source>
        <dbReference type="ARBA" id="ARBA00022741"/>
    </source>
</evidence>
<feature type="domain" description="Polysaccharide chain length determinant N-terminal" evidence="16">
    <location>
        <begin position="1"/>
        <end position="71"/>
    </location>
</feature>
<organism evidence="18 19">
    <name type="scientific">Mycobacterium kyorinense</name>
    <dbReference type="NCBI Taxonomy" id="487514"/>
    <lineage>
        <taxon>Bacteria</taxon>
        <taxon>Bacillati</taxon>
        <taxon>Actinomycetota</taxon>
        <taxon>Actinomycetes</taxon>
        <taxon>Mycobacteriales</taxon>
        <taxon>Mycobacteriaceae</taxon>
        <taxon>Mycobacterium</taxon>
    </lineage>
</organism>
<keyword evidence="4" id="KW-1003">Cell membrane</keyword>
<evidence type="ECO:0000259" key="16">
    <source>
        <dbReference type="Pfam" id="PF02706"/>
    </source>
</evidence>
<dbReference type="PROSITE" id="PS51257">
    <property type="entry name" value="PROKAR_LIPOPROTEIN"/>
    <property type="match status" value="1"/>
</dbReference>
<dbReference type="RefSeq" id="WP_045381553.1">
    <property type="nucleotide sequence ID" value="NZ_BBKA01000078.1"/>
</dbReference>
<dbReference type="Pfam" id="PF13614">
    <property type="entry name" value="AAA_31"/>
    <property type="match status" value="1"/>
</dbReference>
<dbReference type="AlphaFoldDB" id="A0A1X1XW06"/>
<dbReference type="InterPro" id="IPR027417">
    <property type="entry name" value="P-loop_NTPase"/>
</dbReference>
<keyword evidence="7" id="KW-0812">Transmembrane</keyword>
<dbReference type="Gene3D" id="3.40.50.300">
    <property type="entry name" value="P-loop containing nucleotide triphosphate hydrolases"/>
    <property type="match status" value="1"/>
</dbReference>
<sequence length="500" mass="51973">MDFRTFARTIARHWQLVVGAVLACLVGAAAVTAFQTKSYQSSATILISFSGETNLADVYQATQAAQERLSSYAQIAGGHAVAQRAVNDFHAPANADALVSQTHVSYTPKTTLFTVTVEDTDPVRVAALAAAMADAFAAMVPTLGAAPLPPPPPGPPKPVALPSHLDGDGASESTGLAAAGDTGTSQPSPLPPAPLQPPVPVARATVIERPGVPAAPIKPVPMRNMAMGLLAGVLLGIAVALTRQAADRTVRDREQLEQLSGAPTLAELPGRRDGTPRFGAEGSFDDAIRGLRTRLLRAMGPDARRVLVAAPFGGEGTTTTALNLAMAITELGETVLVVEGDVRRPVIAGLLGVKSGLSLANVLVDRDVAAEAVRATPVEDLFVLASRTARGDETLPRSAILPDVLADLSARFDRIVVDGPPVLATADTGLLADAVEATVLVVRAGRTTVDEVKDALHALRNTGTAVVGTVLTDARVSRHTRAAVQAYWRRPYRARLRGAA</sequence>
<protein>
    <submittedName>
        <fullName evidence="18">Chain-length determining protein</fullName>
    </submittedName>
</protein>
<evidence type="ECO:0000256" key="10">
    <source>
        <dbReference type="ARBA" id="ARBA00022840"/>
    </source>
</evidence>
<keyword evidence="13" id="KW-0829">Tyrosine-protein kinase</keyword>
<dbReference type="PANTHER" id="PTHR32309">
    <property type="entry name" value="TYROSINE-PROTEIN KINASE"/>
    <property type="match status" value="1"/>
</dbReference>
<dbReference type="Proteomes" id="UP000193487">
    <property type="component" value="Unassembled WGS sequence"/>
</dbReference>
<evidence type="ECO:0000313" key="19">
    <source>
        <dbReference type="Proteomes" id="UP000193487"/>
    </source>
</evidence>
<evidence type="ECO:0000256" key="13">
    <source>
        <dbReference type="ARBA" id="ARBA00023137"/>
    </source>
</evidence>
<comment type="similarity">
    <text evidence="3">Belongs to the etk/wzc family.</text>
</comment>
<feature type="compositionally biased region" description="Pro residues" evidence="15">
    <location>
        <begin position="188"/>
        <end position="198"/>
    </location>
</feature>
<comment type="similarity">
    <text evidence="2">Belongs to the CpsC/CapA family.</text>
</comment>
<accession>A0A1X1XW06</accession>
<feature type="region of interest" description="Disordered" evidence="15">
    <location>
        <begin position="147"/>
        <end position="198"/>
    </location>
</feature>
<keyword evidence="19" id="KW-1185">Reference proteome</keyword>
<dbReference type="EMBL" id="LQPE01000127">
    <property type="protein sequence ID" value="ORW02954.1"/>
    <property type="molecule type" value="Genomic_DNA"/>
</dbReference>
<keyword evidence="8" id="KW-0547">Nucleotide-binding</keyword>
<evidence type="ECO:0000259" key="17">
    <source>
        <dbReference type="Pfam" id="PF13614"/>
    </source>
</evidence>